<dbReference type="AlphaFoldDB" id="A0A4Y9S998"/>
<proteinExistence type="predicted"/>
<keyword evidence="2" id="KW-1185">Reference proteome</keyword>
<evidence type="ECO:0000313" key="1">
    <source>
        <dbReference type="EMBL" id="TFW18262.1"/>
    </source>
</evidence>
<evidence type="ECO:0000313" key="2">
    <source>
        <dbReference type="Proteomes" id="UP000298438"/>
    </source>
</evidence>
<dbReference type="Proteomes" id="UP000298438">
    <property type="component" value="Unassembled WGS sequence"/>
</dbReference>
<organism evidence="1 2">
    <name type="scientific">Zemynaea arenosa</name>
    <dbReference type="NCBI Taxonomy" id="2561931"/>
    <lineage>
        <taxon>Bacteria</taxon>
        <taxon>Pseudomonadati</taxon>
        <taxon>Pseudomonadota</taxon>
        <taxon>Betaproteobacteria</taxon>
        <taxon>Burkholderiales</taxon>
        <taxon>Oxalobacteraceae</taxon>
        <taxon>Telluria group</taxon>
        <taxon>Zemynaea</taxon>
    </lineage>
</organism>
<comment type="caution">
    <text evidence="1">The sequence shown here is derived from an EMBL/GenBank/DDBJ whole genome shotgun (WGS) entry which is preliminary data.</text>
</comment>
<reference evidence="1 2" key="1">
    <citation type="submission" date="2019-03" db="EMBL/GenBank/DDBJ databases">
        <title>Draft Genome Sequence of Massilia arenosa sp. nov., a Novel Massilia Species Isolated from a Sandy-loam Maize Soil.</title>
        <authorList>
            <person name="Raths R."/>
            <person name="Peta V."/>
            <person name="Bucking H."/>
        </authorList>
    </citation>
    <scope>NUCLEOTIDE SEQUENCE [LARGE SCALE GENOMIC DNA]</scope>
    <source>
        <strain evidence="1 2">MC02</strain>
    </source>
</reference>
<sequence length="67" mass="6621">MPLPKMPSKPATILLAKDYGPAEPAQGVTGVPTLVPAPEDAAPARASGKAAAAVQTTTTGRKAKLAA</sequence>
<protein>
    <submittedName>
        <fullName evidence="1">PhoH family protein</fullName>
    </submittedName>
</protein>
<accession>A0A4Y9S998</accession>
<gene>
    <name evidence="1" type="ORF">E4L96_13290</name>
</gene>
<name>A0A4Y9S998_9BURK</name>
<dbReference type="EMBL" id="SPVF01000163">
    <property type="protein sequence ID" value="TFW18262.1"/>
    <property type="molecule type" value="Genomic_DNA"/>
</dbReference>
<feature type="non-terminal residue" evidence="1">
    <location>
        <position position="67"/>
    </location>
</feature>